<gene>
    <name evidence="2" type="ORF">GJ744_010422</name>
</gene>
<keyword evidence="3" id="KW-1185">Reference proteome</keyword>
<dbReference type="AlphaFoldDB" id="A0A8H7E5G9"/>
<dbReference type="Proteomes" id="UP000606974">
    <property type="component" value="Unassembled WGS sequence"/>
</dbReference>
<accession>A0A8H7E5G9</accession>
<sequence length="321" mass="32911">MYRVRTNNETRQLWESLSGPAVSQPVEGGLFIQSFPPISSLATHSLTVGLVLQFVSTKSIFAMKSAIALALIGAAYTSAQVEYNNGSFVCAEPDANYCAGNSLSTNIIIRCTGTEGQPGNCNDNLAGIPPVGVKSSATCYQSSPSAGDAACSFNGIVYPEDGSEPFPVPSGGDDHSSAAETSSYGGSVTTVISQYTTGTVTNTYTVTVPCPTTTPSPEPPATTVSTTVTESSCYSDCPSSSAAPPTVAPPPSSPVETHPTPAPPATSKAPSPSSAPSAPYTPSEAPPAPPASSEAPPTPAPQHPPLPLQLHLNPLHQHHRY</sequence>
<proteinExistence type="predicted"/>
<name>A0A8H7E5G9_9EURO</name>
<feature type="compositionally biased region" description="Low complexity" evidence="1">
    <location>
        <begin position="221"/>
        <end position="245"/>
    </location>
</feature>
<feature type="compositionally biased region" description="Pro residues" evidence="1">
    <location>
        <begin position="284"/>
        <end position="307"/>
    </location>
</feature>
<comment type="caution">
    <text evidence="2">The sequence shown here is derived from an EMBL/GenBank/DDBJ whole genome shotgun (WGS) entry which is preliminary data.</text>
</comment>
<feature type="region of interest" description="Disordered" evidence="1">
    <location>
        <begin position="162"/>
        <end position="185"/>
    </location>
</feature>
<feature type="region of interest" description="Disordered" evidence="1">
    <location>
        <begin position="211"/>
        <end position="321"/>
    </location>
</feature>
<dbReference type="OrthoDB" id="5426294at2759"/>
<protein>
    <submittedName>
        <fullName evidence="2">Uncharacterized protein</fullName>
    </submittedName>
</protein>
<evidence type="ECO:0000313" key="3">
    <source>
        <dbReference type="Proteomes" id="UP000606974"/>
    </source>
</evidence>
<feature type="compositionally biased region" description="Low complexity" evidence="1">
    <location>
        <begin position="254"/>
        <end position="283"/>
    </location>
</feature>
<evidence type="ECO:0000256" key="1">
    <source>
        <dbReference type="SAM" id="MobiDB-lite"/>
    </source>
</evidence>
<evidence type="ECO:0000313" key="2">
    <source>
        <dbReference type="EMBL" id="KAF7507491.1"/>
    </source>
</evidence>
<organism evidence="2 3">
    <name type="scientific">Endocarpon pusillum</name>
    <dbReference type="NCBI Taxonomy" id="364733"/>
    <lineage>
        <taxon>Eukaryota</taxon>
        <taxon>Fungi</taxon>
        <taxon>Dikarya</taxon>
        <taxon>Ascomycota</taxon>
        <taxon>Pezizomycotina</taxon>
        <taxon>Eurotiomycetes</taxon>
        <taxon>Chaetothyriomycetidae</taxon>
        <taxon>Verrucariales</taxon>
        <taxon>Verrucariaceae</taxon>
        <taxon>Endocarpon</taxon>
    </lineage>
</organism>
<reference evidence="2" key="1">
    <citation type="submission" date="2020-02" db="EMBL/GenBank/DDBJ databases">
        <authorList>
            <person name="Palmer J.M."/>
        </authorList>
    </citation>
    <scope>NUCLEOTIDE SEQUENCE</scope>
    <source>
        <strain evidence="2">EPUS1.4</strain>
        <tissue evidence="2">Thallus</tissue>
    </source>
</reference>
<dbReference type="EMBL" id="JAACFV010000068">
    <property type="protein sequence ID" value="KAF7507491.1"/>
    <property type="molecule type" value="Genomic_DNA"/>
</dbReference>